<evidence type="ECO:0000313" key="4">
    <source>
        <dbReference type="EMBL" id="ODN31373.1"/>
    </source>
</evidence>
<dbReference type="Proteomes" id="UP000094570">
    <property type="component" value="Unassembled WGS sequence"/>
</dbReference>
<dbReference type="OrthoDB" id="9807878at2"/>
<proteinExistence type="inferred from homology"/>
<dbReference type="GO" id="GO:0006412">
    <property type="term" value="P:translation"/>
    <property type="evidence" value="ECO:0007669"/>
    <property type="project" value="UniProtKB-UniRule"/>
</dbReference>
<keyword evidence="1 3" id="KW-0689">Ribosomal protein</keyword>
<evidence type="ECO:0000256" key="1">
    <source>
        <dbReference type="ARBA" id="ARBA00022980"/>
    </source>
</evidence>
<keyword evidence="2 3" id="KW-0687">Ribonucleoprotein</keyword>
<gene>
    <name evidence="3" type="primary">rpsP</name>
    <name evidence="4" type="ORF">A4H02_01015</name>
</gene>
<dbReference type="HAMAP" id="MF_00385">
    <property type="entry name" value="Ribosomal_bS16"/>
    <property type="match status" value="1"/>
</dbReference>
<dbReference type="InterPro" id="IPR020592">
    <property type="entry name" value="Ribosomal_bS16_CS"/>
</dbReference>
<dbReference type="InterPro" id="IPR023803">
    <property type="entry name" value="Ribosomal_bS16_dom_sf"/>
</dbReference>
<dbReference type="PROSITE" id="PS00732">
    <property type="entry name" value="RIBOSOMAL_S16"/>
    <property type="match status" value="1"/>
</dbReference>
<accession>A0A1E3G673</accession>
<dbReference type="NCBIfam" id="TIGR00002">
    <property type="entry name" value="S16"/>
    <property type="match status" value="1"/>
</dbReference>
<name>A0A1E3G673_9BACT</name>
<comment type="caution">
    <text evidence="4">The sequence shown here is derived from an EMBL/GenBank/DDBJ whole genome shotgun (WGS) entry which is preliminary data.</text>
</comment>
<dbReference type="GO" id="GO:0003735">
    <property type="term" value="F:structural constituent of ribosome"/>
    <property type="evidence" value="ECO:0007669"/>
    <property type="project" value="InterPro"/>
</dbReference>
<protein>
    <recommendedName>
        <fullName evidence="3">Small ribosomal subunit protein bS16</fullName>
    </recommendedName>
</protein>
<evidence type="ECO:0000256" key="2">
    <source>
        <dbReference type="ARBA" id="ARBA00023274"/>
    </source>
</evidence>
<keyword evidence="5" id="KW-1185">Reference proteome</keyword>
<dbReference type="AlphaFoldDB" id="A0A1E3G673"/>
<organism evidence="4 5">
    <name type="scientific">Fervidobacterium thailandense</name>
    <dbReference type="NCBI Taxonomy" id="1008305"/>
    <lineage>
        <taxon>Bacteria</taxon>
        <taxon>Thermotogati</taxon>
        <taxon>Thermotogota</taxon>
        <taxon>Thermotogae</taxon>
        <taxon>Thermotogales</taxon>
        <taxon>Fervidobacteriaceae</taxon>
        <taxon>Fervidobacterium</taxon>
    </lineage>
</organism>
<dbReference type="RefSeq" id="WP_069292284.1">
    <property type="nucleotide sequence ID" value="NZ_CP140110.1"/>
</dbReference>
<dbReference type="GO" id="GO:0015935">
    <property type="term" value="C:small ribosomal subunit"/>
    <property type="evidence" value="ECO:0007669"/>
    <property type="project" value="TreeGrafter"/>
</dbReference>
<reference evidence="5" key="1">
    <citation type="submission" date="2016-04" db="EMBL/GenBank/DDBJ databases">
        <title>The genome sequence project of a novel Fervidobacterium isolate from a hot spring in Thailand.</title>
        <authorList>
            <person name="Gonzalez J.M."/>
            <person name="Cuecas A."/>
            <person name="Kanoksilapatham W."/>
        </authorList>
    </citation>
    <scope>NUCLEOTIDE SEQUENCE [LARGE SCALE GENOMIC DNA]</scope>
    <source>
        <strain evidence="5">FC2004</strain>
    </source>
</reference>
<dbReference type="Pfam" id="PF00886">
    <property type="entry name" value="Ribosomal_S16"/>
    <property type="match status" value="1"/>
</dbReference>
<dbReference type="GO" id="GO:0005737">
    <property type="term" value="C:cytoplasm"/>
    <property type="evidence" value="ECO:0007669"/>
    <property type="project" value="UniProtKB-ARBA"/>
</dbReference>
<dbReference type="PANTHER" id="PTHR12919">
    <property type="entry name" value="30S RIBOSOMAL PROTEIN S16"/>
    <property type="match status" value="1"/>
</dbReference>
<dbReference type="EMBL" id="LWAF01000001">
    <property type="protein sequence ID" value="ODN31373.1"/>
    <property type="molecule type" value="Genomic_DNA"/>
</dbReference>
<comment type="similarity">
    <text evidence="3">Belongs to the bacterial ribosomal protein bS16 family.</text>
</comment>
<evidence type="ECO:0000313" key="5">
    <source>
        <dbReference type="Proteomes" id="UP000094570"/>
    </source>
</evidence>
<dbReference type="STRING" id="1008305.A4H02_01015"/>
<sequence length="94" mass="10728">MVRIRLTRMGKKKQPFYRIVVVDQKKKRDGAYIESLGYYNPLKEPYEVKVDIDRAVEWMLKGAQPSETVAKLLGKLGLFEKLAAAKASKAKKEA</sequence>
<dbReference type="FunFam" id="3.30.1320.10:FF:000005">
    <property type="entry name" value="30S ribosomal protein S16"/>
    <property type="match status" value="1"/>
</dbReference>
<dbReference type="SUPFAM" id="SSF54565">
    <property type="entry name" value="Ribosomal protein S16"/>
    <property type="match status" value="1"/>
</dbReference>
<dbReference type="InterPro" id="IPR000307">
    <property type="entry name" value="Ribosomal_bS16"/>
</dbReference>
<evidence type="ECO:0000256" key="3">
    <source>
        <dbReference type="HAMAP-Rule" id="MF_00385"/>
    </source>
</evidence>
<dbReference type="Gene3D" id="3.30.1320.10">
    <property type="match status" value="1"/>
</dbReference>
<dbReference type="PANTHER" id="PTHR12919:SF20">
    <property type="entry name" value="SMALL RIBOSOMAL SUBUNIT PROTEIN BS16M"/>
    <property type="match status" value="1"/>
</dbReference>